<dbReference type="OrthoDB" id="1716892at2759"/>
<feature type="region of interest" description="Disordered" evidence="1">
    <location>
        <begin position="154"/>
        <end position="177"/>
    </location>
</feature>
<dbReference type="EMBL" id="CM002297">
    <property type="protein sequence ID" value="ESW07503.1"/>
    <property type="molecule type" value="Genomic_DNA"/>
</dbReference>
<gene>
    <name evidence="4" type="ORF">PHAVU_010G135200g</name>
</gene>
<dbReference type="GO" id="GO:0005509">
    <property type="term" value="F:calcium ion binding"/>
    <property type="evidence" value="ECO:0007669"/>
    <property type="project" value="InterPro"/>
</dbReference>
<keyword evidence="2" id="KW-0812">Transmembrane</keyword>
<evidence type="ECO:0000256" key="1">
    <source>
        <dbReference type="SAM" id="MobiDB-lite"/>
    </source>
</evidence>
<sequence>LEINLNNIYVLLYTLIISNFVILFSSTFFKLIGVPYGLCFQQLQDLSNQVHVDGNGVIDFDEFKKIWNSACPNHVLENLNGCMEDVNTELEQQEAIGFMIKNAMLYPREVEKGLWPEDYSEGRKTKTIKCLLSPSINHQGKTKRNHQFILLHAGPFHDRGTPSKTPNKTRNQQRRRRPTLSIFTTITIVIHITIFTILYMHRIG</sequence>
<feature type="transmembrane region" description="Helical" evidence="2">
    <location>
        <begin position="12"/>
        <end position="32"/>
    </location>
</feature>
<proteinExistence type="predicted"/>
<feature type="transmembrane region" description="Helical" evidence="2">
    <location>
        <begin position="180"/>
        <end position="200"/>
    </location>
</feature>
<dbReference type="SMR" id="V7ASA2"/>
<feature type="non-terminal residue" evidence="4">
    <location>
        <position position="1"/>
    </location>
</feature>
<reference evidence="5" key="1">
    <citation type="journal article" date="2014" name="Nat. Genet.">
        <title>A reference genome for common bean and genome-wide analysis of dual domestications.</title>
        <authorList>
            <person name="Schmutz J."/>
            <person name="McClean P.E."/>
            <person name="Mamidi S."/>
            <person name="Wu G.A."/>
            <person name="Cannon S.B."/>
            <person name="Grimwood J."/>
            <person name="Jenkins J."/>
            <person name="Shu S."/>
            <person name="Song Q."/>
            <person name="Chavarro C."/>
            <person name="Torres-Torres M."/>
            <person name="Geffroy V."/>
            <person name="Moghaddam S.M."/>
            <person name="Gao D."/>
            <person name="Abernathy B."/>
            <person name="Barry K."/>
            <person name="Blair M."/>
            <person name="Brick M.A."/>
            <person name="Chovatia M."/>
            <person name="Gepts P."/>
            <person name="Goodstein D.M."/>
            <person name="Gonzales M."/>
            <person name="Hellsten U."/>
            <person name="Hyten D.L."/>
            <person name="Jia G."/>
            <person name="Kelly J.D."/>
            <person name="Kudrna D."/>
            <person name="Lee R."/>
            <person name="Richard M.M."/>
            <person name="Miklas P.N."/>
            <person name="Osorno J.M."/>
            <person name="Rodrigues J."/>
            <person name="Thareau V."/>
            <person name="Urrea C.A."/>
            <person name="Wang M."/>
            <person name="Yu Y."/>
            <person name="Zhang M."/>
            <person name="Wing R.A."/>
            <person name="Cregan P.B."/>
            <person name="Rokhsar D.S."/>
            <person name="Jackson S.A."/>
        </authorList>
    </citation>
    <scope>NUCLEOTIDE SEQUENCE [LARGE SCALE GENOMIC DNA]</scope>
    <source>
        <strain evidence="5">cv. G19833</strain>
    </source>
</reference>
<evidence type="ECO:0000259" key="3">
    <source>
        <dbReference type="PROSITE" id="PS50222"/>
    </source>
</evidence>
<dbReference type="AlphaFoldDB" id="V7ASA2"/>
<accession>V7ASA2</accession>
<feature type="domain" description="EF-hand" evidence="3">
    <location>
        <begin position="52"/>
        <end position="73"/>
    </location>
</feature>
<keyword evidence="2" id="KW-1133">Transmembrane helix</keyword>
<protein>
    <recommendedName>
        <fullName evidence="3">EF-hand domain-containing protein</fullName>
    </recommendedName>
</protein>
<dbReference type="STRING" id="3885.V7ASA2"/>
<keyword evidence="2" id="KW-0472">Membrane</keyword>
<dbReference type="SUPFAM" id="SSF47473">
    <property type="entry name" value="EF-hand"/>
    <property type="match status" value="1"/>
</dbReference>
<name>V7ASA2_PHAVU</name>
<evidence type="ECO:0000313" key="5">
    <source>
        <dbReference type="Proteomes" id="UP000000226"/>
    </source>
</evidence>
<keyword evidence="5" id="KW-1185">Reference proteome</keyword>
<evidence type="ECO:0000256" key="2">
    <source>
        <dbReference type="SAM" id="Phobius"/>
    </source>
</evidence>
<dbReference type="Gramene" id="ESW07503">
    <property type="protein sequence ID" value="ESW07503"/>
    <property type="gene ID" value="PHAVU_010G135200g"/>
</dbReference>
<dbReference type="InterPro" id="IPR011992">
    <property type="entry name" value="EF-hand-dom_pair"/>
</dbReference>
<dbReference type="Proteomes" id="UP000000226">
    <property type="component" value="Chromosome 10"/>
</dbReference>
<evidence type="ECO:0000313" key="4">
    <source>
        <dbReference type="EMBL" id="ESW07503.1"/>
    </source>
</evidence>
<organism evidence="4 5">
    <name type="scientific">Phaseolus vulgaris</name>
    <name type="common">Kidney bean</name>
    <name type="synonym">French bean</name>
    <dbReference type="NCBI Taxonomy" id="3885"/>
    <lineage>
        <taxon>Eukaryota</taxon>
        <taxon>Viridiplantae</taxon>
        <taxon>Streptophyta</taxon>
        <taxon>Embryophyta</taxon>
        <taxon>Tracheophyta</taxon>
        <taxon>Spermatophyta</taxon>
        <taxon>Magnoliopsida</taxon>
        <taxon>eudicotyledons</taxon>
        <taxon>Gunneridae</taxon>
        <taxon>Pentapetalae</taxon>
        <taxon>rosids</taxon>
        <taxon>fabids</taxon>
        <taxon>Fabales</taxon>
        <taxon>Fabaceae</taxon>
        <taxon>Papilionoideae</taxon>
        <taxon>50 kb inversion clade</taxon>
        <taxon>NPAAA clade</taxon>
        <taxon>indigoferoid/millettioid clade</taxon>
        <taxon>Phaseoleae</taxon>
        <taxon>Phaseolus</taxon>
    </lineage>
</organism>
<dbReference type="PROSITE" id="PS50222">
    <property type="entry name" value="EF_HAND_2"/>
    <property type="match status" value="1"/>
</dbReference>
<dbReference type="eggNOG" id="KOG2338">
    <property type="taxonomic scope" value="Eukaryota"/>
</dbReference>
<dbReference type="InterPro" id="IPR002048">
    <property type="entry name" value="EF_hand_dom"/>
</dbReference>